<dbReference type="EMBL" id="JABEZV010000010">
    <property type="protein sequence ID" value="MBA0722795.1"/>
    <property type="molecule type" value="Genomic_DNA"/>
</dbReference>
<comment type="caution">
    <text evidence="1">The sequence shown here is derived from an EMBL/GenBank/DDBJ whole genome shotgun (WGS) entry which is preliminary data.</text>
</comment>
<dbReference type="Proteomes" id="UP000593574">
    <property type="component" value="Unassembled WGS sequence"/>
</dbReference>
<sequence>MKLRENALCPICKMEKETVTHLFRDFTFTKLVMHVIGVAPSSTNRDQNWKQWNKFYHEEVRERVQDVVRFIKAYISEIEQLGELSKFKHIRSKDSWEPPEEEM</sequence>
<protein>
    <submittedName>
        <fullName evidence="1">Uncharacterized protein</fullName>
    </submittedName>
</protein>
<proteinExistence type="predicted"/>
<dbReference type="AlphaFoldDB" id="A0A7J9AFL2"/>
<evidence type="ECO:0000313" key="1">
    <source>
        <dbReference type="EMBL" id="MBA0722795.1"/>
    </source>
</evidence>
<name>A0A7J9AFL2_9ROSI</name>
<keyword evidence="2" id="KW-1185">Reference proteome</keyword>
<organism evidence="1 2">
    <name type="scientific">Gossypium laxum</name>
    <dbReference type="NCBI Taxonomy" id="34288"/>
    <lineage>
        <taxon>Eukaryota</taxon>
        <taxon>Viridiplantae</taxon>
        <taxon>Streptophyta</taxon>
        <taxon>Embryophyta</taxon>
        <taxon>Tracheophyta</taxon>
        <taxon>Spermatophyta</taxon>
        <taxon>Magnoliopsida</taxon>
        <taxon>eudicotyledons</taxon>
        <taxon>Gunneridae</taxon>
        <taxon>Pentapetalae</taxon>
        <taxon>rosids</taxon>
        <taxon>malvids</taxon>
        <taxon>Malvales</taxon>
        <taxon>Malvaceae</taxon>
        <taxon>Malvoideae</taxon>
        <taxon>Gossypium</taxon>
    </lineage>
</organism>
<accession>A0A7J9AFL2</accession>
<evidence type="ECO:0000313" key="2">
    <source>
        <dbReference type="Proteomes" id="UP000593574"/>
    </source>
</evidence>
<feature type="non-terminal residue" evidence="1">
    <location>
        <position position="1"/>
    </location>
</feature>
<reference evidence="1 2" key="1">
    <citation type="journal article" date="2019" name="Genome Biol. Evol.">
        <title>Insights into the evolution of the New World diploid cottons (Gossypium, subgenus Houzingenia) based on genome sequencing.</title>
        <authorList>
            <person name="Grover C.E."/>
            <person name="Arick M.A. 2nd"/>
            <person name="Thrash A."/>
            <person name="Conover J.L."/>
            <person name="Sanders W.S."/>
            <person name="Peterson D.G."/>
            <person name="Frelichowski J.E."/>
            <person name="Scheffler J.A."/>
            <person name="Scheffler B.E."/>
            <person name="Wendel J.F."/>
        </authorList>
    </citation>
    <scope>NUCLEOTIDE SEQUENCE [LARGE SCALE GENOMIC DNA]</scope>
    <source>
        <strain evidence="1">4</strain>
        <tissue evidence="1">Leaf</tissue>
    </source>
</reference>
<gene>
    <name evidence="1" type="ORF">Golax_003439</name>
</gene>